<name>A0A3F3A220_CLOB6</name>
<gene>
    <name evidence="1" type="ordered locus">CLJ_B3655</name>
</gene>
<reference evidence="2" key="2">
    <citation type="submission" date="2008-05" db="EMBL/GenBank/DDBJ databases">
        <title>Genome sequence of Clostridium botulinum Ba4 strain 657.</title>
        <authorList>
            <person name="Shrivastava S."/>
            <person name="Brown J.L."/>
            <person name="Bruce D."/>
            <person name="Detter C."/>
            <person name="Munk C."/>
            <person name="Smith L.A."/>
            <person name="Smith T.J."/>
            <person name="Sutton G."/>
            <person name="Brettin T.S."/>
        </authorList>
    </citation>
    <scope>NUCLEOTIDE SEQUENCE [LARGE SCALE GENOMIC DNA]</scope>
    <source>
        <strain evidence="2">657 / Type Ba4</strain>
    </source>
</reference>
<reference evidence="1 2" key="1">
    <citation type="journal article" date="2007" name="PLoS ONE">
        <title>Analysis of the neurotoxin complex genes in Clostridium botulinum A1-A4 and B1 strains: BoNT/A3, /Ba4 and /B1 clusters are located within plasmids.</title>
        <authorList>
            <person name="Smith T.J."/>
            <person name="Hill K.K."/>
            <person name="Foley B.T."/>
            <person name="Detter J.C."/>
            <person name="Munk A.C."/>
            <person name="Bruce D.C."/>
            <person name="Doggett N.A."/>
            <person name="Smith L.A."/>
            <person name="Marks J.D."/>
            <person name="Xie G."/>
            <person name="Brettin T.S."/>
        </authorList>
    </citation>
    <scope>NUCLEOTIDE SEQUENCE [LARGE SCALE GENOMIC DNA]</scope>
    <source>
        <strain evidence="2">657 / Type Ba4</strain>
    </source>
</reference>
<dbReference type="KEGG" id="cbi:CLJ_B3655"/>
<sequence>MELFIAFHGGSFRQKTELIRQSVNKFCWPDKQEFELLIIYIIG</sequence>
<dbReference type="AlphaFoldDB" id="A0A3F3A220"/>
<evidence type="ECO:0000313" key="2">
    <source>
        <dbReference type="Proteomes" id="UP000002333"/>
    </source>
</evidence>
<dbReference type="Proteomes" id="UP000002333">
    <property type="component" value="Chromosome"/>
</dbReference>
<proteinExistence type="predicted"/>
<dbReference type="EMBL" id="CP001083">
    <property type="protein sequence ID" value="ACQ52151.1"/>
    <property type="molecule type" value="Genomic_DNA"/>
</dbReference>
<organism evidence="1 2">
    <name type="scientific">Clostridium botulinum (strain 657 / Type Ba4)</name>
    <dbReference type="NCBI Taxonomy" id="515621"/>
    <lineage>
        <taxon>Bacteria</taxon>
        <taxon>Bacillati</taxon>
        <taxon>Bacillota</taxon>
        <taxon>Clostridia</taxon>
        <taxon>Eubacteriales</taxon>
        <taxon>Clostridiaceae</taxon>
        <taxon>Clostridium</taxon>
    </lineage>
</organism>
<protein>
    <submittedName>
        <fullName evidence="1">Uncharacterized protein</fullName>
    </submittedName>
</protein>
<accession>A0A3F3A220</accession>
<evidence type="ECO:0000313" key="1">
    <source>
        <dbReference type="EMBL" id="ACQ52151.1"/>
    </source>
</evidence>